<dbReference type="AlphaFoldDB" id="A0A0E0KWI3"/>
<organism evidence="1">
    <name type="scientific">Oryza punctata</name>
    <name type="common">Red rice</name>
    <dbReference type="NCBI Taxonomy" id="4537"/>
    <lineage>
        <taxon>Eukaryota</taxon>
        <taxon>Viridiplantae</taxon>
        <taxon>Streptophyta</taxon>
        <taxon>Embryophyta</taxon>
        <taxon>Tracheophyta</taxon>
        <taxon>Spermatophyta</taxon>
        <taxon>Magnoliopsida</taxon>
        <taxon>Liliopsida</taxon>
        <taxon>Poales</taxon>
        <taxon>Poaceae</taxon>
        <taxon>BOP clade</taxon>
        <taxon>Oryzoideae</taxon>
        <taxon>Oryzeae</taxon>
        <taxon>Oryzinae</taxon>
        <taxon>Oryza</taxon>
    </lineage>
</organism>
<dbReference type="Gramene" id="OPUNC04G26380.3">
    <property type="protein sequence ID" value="OPUNC04G26380.3"/>
    <property type="gene ID" value="OPUNC04G26380"/>
</dbReference>
<accession>A0A0E0KWI3</accession>
<reference evidence="1" key="2">
    <citation type="submission" date="2018-05" db="EMBL/GenBank/DDBJ databases">
        <title>OpunRS2 (Oryza punctata Reference Sequence Version 2).</title>
        <authorList>
            <person name="Zhang J."/>
            <person name="Kudrna D."/>
            <person name="Lee S."/>
            <person name="Talag J."/>
            <person name="Welchert J."/>
            <person name="Wing R.A."/>
        </authorList>
    </citation>
    <scope>NUCLEOTIDE SEQUENCE [LARGE SCALE GENOMIC DNA]</scope>
</reference>
<evidence type="ECO:0000313" key="2">
    <source>
        <dbReference type="Proteomes" id="UP000026962"/>
    </source>
</evidence>
<reference evidence="1" key="1">
    <citation type="submission" date="2015-04" db="UniProtKB">
        <authorList>
            <consortium name="EnsemblPlants"/>
        </authorList>
    </citation>
    <scope>IDENTIFICATION</scope>
</reference>
<dbReference type="Proteomes" id="UP000026962">
    <property type="component" value="Chromosome 4"/>
</dbReference>
<name>A0A0E0KWI3_ORYPU</name>
<proteinExistence type="predicted"/>
<sequence length="230" mass="22629">MVSFFGARPMDSMCGRCSLGASAALGDEADGLLDSSAGPGASAGPAGLSAGASEANNTLEVAVTVEASASGATTMAARKIMTRTSARAMADAAAGAHASAALGDAVDALLESSAGPGASAGPARLSAGASEANNTLEAAVTVEASATGATAMAVRRITTRTSARAMADAAAGAQVCAFGLAIDVMVTCVSYLTIKETRINSLNTINDLFDKATNQWQCGQSLPLRTIAHA</sequence>
<dbReference type="HOGENOM" id="CLU_1206481_0_0_1"/>
<protein>
    <submittedName>
        <fullName evidence="1">Uncharacterized protein</fullName>
    </submittedName>
</protein>
<evidence type="ECO:0000313" key="1">
    <source>
        <dbReference type="EnsemblPlants" id="OPUNC04G26380.3"/>
    </source>
</evidence>
<dbReference type="EnsemblPlants" id="OPUNC04G26380.3">
    <property type="protein sequence ID" value="OPUNC04G26380.3"/>
    <property type="gene ID" value="OPUNC04G26380"/>
</dbReference>
<keyword evidence="2" id="KW-1185">Reference proteome</keyword>